<protein>
    <submittedName>
        <fullName evidence="2">Uncharacterized protein</fullName>
    </submittedName>
</protein>
<feature type="region of interest" description="Disordered" evidence="1">
    <location>
        <begin position="1"/>
        <end position="105"/>
    </location>
</feature>
<evidence type="ECO:0000313" key="2">
    <source>
        <dbReference type="EMBL" id="KZT04216.1"/>
    </source>
</evidence>
<dbReference type="RefSeq" id="XP_040761956.1">
    <property type="nucleotide sequence ID" value="XM_040913885.1"/>
</dbReference>
<dbReference type="EMBL" id="KV427638">
    <property type="protein sequence ID" value="KZT04216.1"/>
    <property type="molecule type" value="Genomic_DNA"/>
</dbReference>
<dbReference type="InParanoid" id="A0A165D613"/>
<keyword evidence="3" id="KW-1185">Reference proteome</keyword>
<dbReference type="AlphaFoldDB" id="A0A165D613"/>
<accession>A0A165D613</accession>
<organism evidence="2 3">
    <name type="scientific">Laetiporus sulphureus 93-53</name>
    <dbReference type="NCBI Taxonomy" id="1314785"/>
    <lineage>
        <taxon>Eukaryota</taxon>
        <taxon>Fungi</taxon>
        <taxon>Dikarya</taxon>
        <taxon>Basidiomycota</taxon>
        <taxon>Agaricomycotina</taxon>
        <taxon>Agaricomycetes</taxon>
        <taxon>Polyporales</taxon>
        <taxon>Laetiporus</taxon>
    </lineage>
</organism>
<gene>
    <name evidence="2" type="ORF">LAESUDRAFT_786126</name>
</gene>
<sequence>MTMHIRFMSDKERPAKFMTARKGARRGRKRRRSRHTTPGCPAWARAGRSTPLFEEEDDNEDAEDIFHSQHSHTRNPSSMSLLVSPPPPSATPSLRRAGQSERPNPDLTFFQRMKKYGRGLLKRPEYRAGRVCLRAPDTPLCECCAIGGGSYEMVIGVIKHGWRAFGHRTSGFLPLAATVLIDREEDGGALRQCESDIPIHVRYDADVDTCSSRRTSVSRVH</sequence>
<feature type="compositionally biased region" description="Acidic residues" evidence="1">
    <location>
        <begin position="53"/>
        <end position="63"/>
    </location>
</feature>
<feature type="compositionally biased region" description="Basic residues" evidence="1">
    <location>
        <begin position="22"/>
        <end position="35"/>
    </location>
</feature>
<evidence type="ECO:0000313" key="3">
    <source>
        <dbReference type="Proteomes" id="UP000076871"/>
    </source>
</evidence>
<reference evidence="2 3" key="1">
    <citation type="journal article" date="2016" name="Mol. Biol. Evol.">
        <title>Comparative Genomics of Early-Diverging Mushroom-Forming Fungi Provides Insights into the Origins of Lignocellulose Decay Capabilities.</title>
        <authorList>
            <person name="Nagy L.G."/>
            <person name="Riley R."/>
            <person name="Tritt A."/>
            <person name="Adam C."/>
            <person name="Daum C."/>
            <person name="Floudas D."/>
            <person name="Sun H."/>
            <person name="Yadav J.S."/>
            <person name="Pangilinan J."/>
            <person name="Larsson K.H."/>
            <person name="Matsuura K."/>
            <person name="Barry K."/>
            <person name="Labutti K."/>
            <person name="Kuo R."/>
            <person name="Ohm R.A."/>
            <person name="Bhattacharya S.S."/>
            <person name="Shirouzu T."/>
            <person name="Yoshinaga Y."/>
            <person name="Martin F.M."/>
            <person name="Grigoriev I.V."/>
            <person name="Hibbett D.S."/>
        </authorList>
    </citation>
    <scope>NUCLEOTIDE SEQUENCE [LARGE SCALE GENOMIC DNA]</scope>
    <source>
        <strain evidence="2 3">93-53</strain>
    </source>
</reference>
<dbReference type="Proteomes" id="UP000076871">
    <property type="component" value="Unassembled WGS sequence"/>
</dbReference>
<dbReference type="GeneID" id="63830913"/>
<evidence type="ECO:0000256" key="1">
    <source>
        <dbReference type="SAM" id="MobiDB-lite"/>
    </source>
</evidence>
<proteinExistence type="predicted"/>
<name>A0A165D613_9APHY</name>